<feature type="domain" description="M23ase beta-sheet core" evidence="2">
    <location>
        <begin position="306"/>
        <end position="408"/>
    </location>
</feature>
<feature type="chain" id="PRO_5039158252" evidence="1">
    <location>
        <begin position="20"/>
        <end position="419"/>
    </location>
</feature>
<dbReference type="EMBL" id="JACHNU010000002">
    <property type="protein sequence ID" value="MBB4662475.1"/>
    <property type="molecule type" value="Genomic_DNA"/>
</dbReference>
<gene>
    <name evidence="3" type="ORF">BDZ31_002061</name>
</gene>
<name>A0A840IDP5_9ACTN</name>
<dbReference type="Proteomes" id="UP000585272">
    <property type="component" value="Unassembled WGS sequence"/>
</dbReference>
<dbReference type="Pfam" id="PF01551">
    <property type="entry name" value="Peptidase_M23"/>
    <property type="match status" value="1"/>
</dbReference>
<dbReference type="InterPro" id="IPR050570">
    <property type="entry name" value="Cell_wall_metabolism_enzyme"/>
</dbReference>
<keyword evidence="1" id="KW-0732">Signal</keyword>
<organism evidence="3 4">
    <name type="scientific">Conexibacter arvalis</name>
    <dbReference type="NCBI Taxonomy" id="912552"/>
    <lineage>
        <taxon>Bacteria</taxon>
        <taxon>Bacillati</taxon>
        <taxon>Actinomycetota</taxon>
        <taxon>Thermoleophilia</taxon>
        <taxon>Solirubrobacterales</taxon>
        <taxon>Conexibacteraceae</taxon>
        <taxon>Conexibacter</taxon>
    </lineage>
</organism>
<protein>
    <submittedName>
        <fullName evidence="3">Murein DD-endopeptidase MepM/ murein hydrolase activator NlpD</fullName>
    </submittedName>
</protein>
<dbReference type="Gene3D" id="2.70.70.10">
    <property type="entry name" value="Glucose Permease (Domain IIA)"/>
    <property type="match status" value="1"/>
</dbReference>
<accession>A0A840IDP5</accession>
<reference evidence="3 4" key="1">
    <citation type="submission" date="2020-08" db="EMBL/GenBank/DDBJ databases">
        <title>Genomic Encyclopedia of Archaeal and Bacterial Type Strains, Phase II (KMG-II): from individual species to whole genera.</title>
        <authorList>
            <person name="Goeker M."/>
        </authorList>
    </citation>
    <scope>NUCLEOTIDE SEQUENCE [LARGE SCALE GENOMIC DNA]</scope>
    <source>
        <strain evidence="3 4">DSM 23288</strain>
    </source>
</reference>
<dbReference type="RefSeq" id="WP_183341693.1">
    <property type="nucleotide sequence ID" value="NZ_JACHNU010000002.1"/>
</dbReference>
<dbReference type="CDD" id="cd12797">
    <property type="entry name" value="M23_peptidase"/>
    <property type="match status" value="1"/>
</dbReference>
<dbReference type="InterPro" id="IPR013783">
    <property type="entry name" value="Ig-like_fold"/>
</dbReference>
<evidence type="ECO:0000256" key="1">
    <source>
        <dbReference type="SAM" id="SignalP"/>
    </source>
</evidence>
<evidence type="ECO:0000259" key="2">
    <source>
        <dbReference type="Pfam" id="PF01551"/>
    </source>
</evidence>
<evidence type="ECO:0000313" key="4">
    <source>
        <dbReference type="Proteomes" id="UP000585272"/>
    </source>
</evidence>
<sequence>MTTLATALLGLAGASPAIAASGGASAAPSAPAAASPSAPSVTSVACRSGCRTGGAVARGGTITLHGQRLDRATAVVFLGGIGPRDDVRVAIRAKSAARVDVKIPATAKSGRIALASSAGVAAQTSAAPLKVTGAASRQLSTVTEPVEPTLKPVKGIAQLDAGIAKRKVGKAGVSAVTIAYVSHAPEQTVRVDVVRRADNLSIFSDERTVSGEEQQTLTWNGRGASALALDGKYDVRISTGGSPTGPRSAKFDVAAAGGAAPEGTPPPTGSTSLGAFTFVGAVFPVRGTHNFGQSAARFGAGRGGRSHQGQDMMARCGTPVVAARGGVVKMRTFQAAAGNYVVVSDPVTGQDHAYMHLRAPAVVARGDTVETGQLLGYVGSTGSSTACHLHFEIWTAPGWYEGGRPIDPYATLKRWAKLG</sequence>
<dbReference type="InterPro" id="IPR011055">
    <property type="entry name" value="Dup_hybrid_motif"/>
</dbReference>
<dbReference type="GO" id="GO:0005975">
    <property type="term" value="P:carbohydrate metabolic process"/>
    <property type="evidence" value="ECO:0007669"/>
    <property type="project" value="UniProtKB-ARBA"/>
</dbReference>
<proteinExistence type="predicted"/>
<feature type="signal peptide" evidence="1">
    <location>
        <begin position="1"/>
        <end position="19"/>
    </location>
</feature>
<dbReference type="SUPFAM" id="SSF51261">
    <property type="entry name" value="Duplicated hybrid motif"/>
    <property type="match status" value="1"/>
</dbReference>
<dbReference type="InterPro" id="IPR016047">
    <property type="entry name" value="M23ase_b-sheet_dom"/>
</dbReference>
<evidence type="ECO:0000313" key="3">
    <source>
        <dbReference type="EMBL" id="MBB4662475.1"/>
    </source>
</evidence>
<dbReference type="AlphaFoldDB" id="A0A840IDP5"/>
<dbReference type="Gene3D" id="2.60.40.10">
    <property type="entry name" value="Immunoglobulins"/>
    <property type="match status" value="1"/>
</dbReference>
<keyword evidence="3" id="KW-0378">Hydrolase</keyword>
<keyword evidence="4" id="KW-1185">Reference proteome</keyword>
<dbReference type="GO" id="GO:0004222">
    <property type="term" value="F:metalloendopeptidase activity"/>
    <property type="evidence" value="ECO:0007669"/>
    <property type="project" value="TreeGrafter"/>
</dbReference>
<comment type="caution">
    <text evidence="3">The sequence shown here is derived from an EMBL/GenBank/DDBJ whole genome shotgun (WGS) entry which is preliminary data.</text>
</comment>
<dbReference type="PANTHER" id="PTHR21666">
    <property type="entry name" value="PEPTIDASE-RELATED"/>
    <property type="match status" value="1"/>
</dbReference>
<dbReference type="PANTHER" id="PTHR21666:SF270">
    <property type="entry name" value="MUREIN HYDROLASE ACTIVATOR ENVC"/>
    <property type="match status" value="1"/>
</dbReference>